<reference evidence="1 2" key="1">
    <citation type="submission" date="2022-04" db="EMBL/GenBank/DDBJ databases">
        <authorList>
            <person name="Huq M.A."/>
        </authorList>
    </citation>
    <scope>NUCLEOTIDE SEQUENCE [LARGE SCALE GENOMIC DNA]</scope>
    <source>
        <strain evidence="1 2">MAH-33</strain>
    </source>
</reference>
<evidence type="ECO:0000313" key="1">
    <source>
        <dbReference type="EMBL" id="MCK0531040.1"/>
    </source>
</evidence>
<dbReference type="Proteomes" id="UP001203512">
    <property type="component" value="Unassembled WGS sequence"/>
</dbReference>
<dbReference type="RefSeq" id="WP_097092016.1">
    <property type="nucleotide sequence ID" value="NZ_JALKHS010000006.1"/>
</dbReference>
<sequence>MSDSRTVEFARNGRADGQRADIAVSIDKVRGVLEALRFGSITLTVHDARVVQIDVTEKTRLTA</sequence>
<keyword evidence="2" id="KW-1185">Reference proteome</keyword>
<comment type="caution">
    <text evidence="1">The sequence shown here is derived from an EMBL/GenBank/DDBJ whole genome shotgun (WGS) entry which is preliminary data.</text>
</comment>
<proteinExistence type="predicted"/>
<evidence type="ECO:0000313" key="2">
    <source>
        <dbReference type="Proteomes" id="UP001203512"/>
    </source>
</evidence>
<gene>
    <name evidence="1" type="ORF">MU848_05525</name>
</gene>
<name>A0ABT0DVA2_9SPHN</name>
<organism evidence="1 2">
    <name type="scientific">Sphingobium agri</name>
    <dbReference type="NCBI Taxonomy" id="2933566"/>
    <lineage>
        <taxon>Bacteria</taxon>
        <taxon>Pseudomonadati</taxon>
        <taxon>Pseudomonadota</taxon>
        <taxon>Alphaproteobacteria</taxon>
        <taxon>Sphingomonadales</taxon>
        <taxon>Sphingomonadaceae</taxon>
        <taxon>Sphingobium</taxon>
    </lineage>
</organism>
<dbReference type="EMBL" id="JALKHS010000006">
    <property type="protein sequence ID" value="MCK0531040.1"/>
    <property type="molecule type" value="Genomic_DNA"/>
</dbReference>
<accession>A0ABT0DVA2</accession>
<protein>
    <submittedName>
        <fullName evidence="1">YezD family protein</fullName>
    </submittedName>
</protein>
<dbReference type="InterPro" id="IPR018743">
    <property type="entry name" value="DUF2292"/>
</dbReference>
<dbReference type="Pfam" id="PF10055">
    <property type="entry name" value="DUF2292"/>
    <property type="match status" value="1"/>
</dbReference>